<dbReference type="InterPro" id="IPR001667">
    <property type="entry name" value="DDH_dom"/>
</dbReference>
<accession>A0ABV1HXI3</accession>
<evidence type="ECO:0000313" key="9">
    <source>
        <dbReference type="EMBL" id="MEQ2577620.1"/>
    </source>
</evidence>
<dbReference type="EMBL" id="JBBMFC010000003">
    <property type="protein sequence ID" value="MEQ2577620.1"/>
    <property type="molecule type" value="Genomic_DNA"/>
</dbReference>
<keyword evidence="5 9" id="KW-0269">Exonuclease</keyword>
<dbReference type="SUPFAM" id="SSF64182">
    <property type="entry name" value="DHH phosphoesterases"/>
    <property type="match status" value="1"/>
</dbReference>
<dbReference type="RefSeq" id="WP_349143640.1">
    <property type="nucleotide sequence ID" value="NZ_JBBMFC010000003.1"/>
</dbReference>
<comment type="similarity">
    <text evidence="1">Belongs to the RecJ family.</text>
</comment>
<protein>
    <recommendedName>
        <fullName evidence="2">Single-stranded-DNA-specific exonuclease RecJ</fullName>
    </recommendedName>
</protein>
<name>A0ABV1HXI3_9FIRM</name>
<comment type="caution">
    <text evidence="9">The sequence shown here is derived from an EMBL/GenBank/DDBJ whole genome shotgun (WGS) entry which is preliminary data.</text>
</comment>
<dbReference type="GO" id="GO:0004527">
    <property type="term" value="F:exonuclease activity"/>
    <property type="evidence" value="ECO:0007669"/>
    <property type="project" value="UniProtKB-KW"/>
</dbReference>
<dbReference type="Gene3D" id="3.90.1640.30">
    <property type="match status" value="1"/>
</dbReference>
<evidence type="ECO:0000256" key="2">
    <source>
        <dbReference type="ARBA" id="ARBA00019841"/>
    </source>
</evidence>
<evidence type="ECO:0000256" key="5">
    <source>
        <dbReference type="ARBA" id="ARBA00022839"/>
    </source>
</evidence>
<evidence type="ECO:0000256" key="3">
    <source>
        <dbReference type="ARBA" id="ARBA00022722"/>
    </source>
</evidence>
<dbReference type="Gene3D" id="3.10.310.30">
    <property type="match status" value="1"/>
</dbReference>
<dbReference type="Pfam" id="PF02272">
    <property type="entry name" value="DHHA1"/>
    <property type="match status" value="1"/>
</dbReference>
<feature type="domain" description="RecJ OB" evidence="8">
    <location>
        <begin position="452"/>
        <end position="561"/>
    </location>
</feature>
<keyword evidence="4" id="KW-0378">Hydrolase</keyword>
<dbReference type="NCBIfam" id="TIGR00644">
    <property type="entry name" value="recJ"/>
    <property type="match status" value="1"/>
</dbReference>
<dbReference type="Pfam" id="PF17768">
    <property type="entry name" value="RecJ_OB"/>
    <property type="match status" value="1"/>
</dbReference>
<dbReference type="Pfam" id="PF01368">
    <property type="entry name" value="DHH"/>
    <property type="match status" value="1"/>
</dbReference>
<proteinExistence type="inferred from homology"/>
<evidence type="ECO:0000259" key="6">
    <source>
        <dbReference type="Pfam" id="PF01368"/>
    </source>
</evidence>
<dbReference type="InterPro" id="IPR041122">
    <property type="entry name" value="RecJ_OB"/>
</dbReference>
<evidence type="ECO:0000256" key="4">
    <source>
        <dbReference type="ARBA" id="ARBA00022801"/>
    </source>
</evidence>
<dbReference type="InterPro" id="IPR051673">
    <property type="entry name" value="SSDNA_exonuclease_RecJ"/>
</dbReference>
<organism evidence="9 10">
    <name type="scientific">Hominiventricola aquisgranensis</name>
    <dbReference type="NCBI Taxonomy" id="3133164"/>
    <lineage>
        <taxon>Bacteria</taxon>
        <taxon>Bacillati</taxon>
        <taxon>Bacillota</taxon>
        <taxon>Clostridia</taxon>
        <taxon>Lachnospirales</taxon>
        <taxon>Lachnospiraceae</taxon>
        <taxon>Hominiventricola</taxon>
    </lineage>
</organism>
<feature type="domain" description="DHHA1" evidence="7">
    <location>
        <begin position="347"/>
        <end position="439"/>
    </location>
</feature>
<reference evidence="9 10" key="1">
    <citation type="submission" date="2024-03" db="EMBL/GenBank/DDBJ databases">
        <title>Human intestinal bacterial collection.</title>
        <authorList>
            <person name="Pauvert C."/>
            <person name="Hitch T.C.A."/>
            <person name="Clavel T."/>
        </authorList>
    </citation>
    <scope>NUCLEOTIDE SEQUENCE [LARGE SCALE GENOMIC DNA]</scope>
    <source>
        <strain evidence="9 10">CLA-AA-H78B</strain>
    </source>
</reference>
<gene>
    <name evidence="9" type="primary">recJ</name>
    <name evidence="9" type="ORF">WMO62_02035</name>
</gene>
<evidence type="ECO:0000256" key="1">
    <source>
        <dbReference type="ARBA" id="ARBA00005915"/>
    </source>
</evidence>
<evidence type="ECO:0000313" key="10">
    <source>
        <dbReference type="Proteomes" id="UP001470288"/>
    </source>
</evidence>
<evidence type="ECO:0000259" key="7">
    <source>
        <dbReference type="Pfam" id="PF02272"/>
    </source>
</evidence>
<dbReference type="InterPro" id="IPR003156">
    <property type="entry name" value="DHHA1_dom"/>
</dbReference>
<dbReference type="InterPro" id="IPR004610">
    <property type="entry name" value="RecJ"/>
</dbReference>
<sequence length="563" mass="63091">MAKWVEIRKGADFQSIGEKFGISSLTARLIRNKDITEESEIRQYLYGGLSDLCSASVMKGIIPAVEILQKKIKEGASIRIIGDYDIDGVCSTYILLRGLTRAGAEVDTDIPDRKKDGYGINEDLVKRAYDAGVDTIVTCDNGIAAVKEIAYAKSLGMTVIITDHHELQEEIPPADVVVNPHQKDCPYPYKNLCGAGVAWKLVSALWEQLRVPEQELYEDLLLFAGFATVGDVMDLTGENRILVKEALKLLKTTTHPGISALIEVNEISRETISAFHIGFVLGPCINASGRLDTAKRALELLKTTDYEKALVNAAELKALNDERKSMTDDGVQQALDQIENSDMKRDRVLVIYLPDCHESLAGIIAGRIRERYYRPVFVLTRSQDGVKGSGRSIETYSMFEEMSKCKELYTKYGGHPMAAGVSMPEEHVEKFRKRLNELCTLTEKDLTEVVRIDIAMPFSYVSERLVEELSLLEPFGKGNSKPVFAAKGVQVLETRVLGKNQNVLRLKLKDESGTTMDGIYFSDQMNEVLKTMQQKPRLAFLYYPEINEFRGQRTLQLRILDYC</sequence>
<dbReference type="PANTHER" id="PTHR30255:SF2">
    <property type="entry name" value="SINGLE-STRANDED-DNA-SPECIFIC EXONUCLEASE RECJ"/>
    <property type="match status" value="1"/>
</dbReference>
<keyword evidence="3" id="KW-0540">Nuclease</keyword>
<dbReference type="Proteomes" id="UP001470288">
    <property type="component" value="Unassembled WGS sequence"/>
</dbReference>
<dbReference type="PANTHER" id="PTHR30255">
    <property type="entry name" value="SINGLE-STRANDED-DNA-SPECIFIC EXONUCLEASE RECJ"/>
    <property type="match status" value="1"/>
</dbReference>
<keyword evidence="10" id="KW-1185">Reference proteome</keyword>
<dbReference type="InterPro" id="IPR038763">
    <property type="entry name" value="DHH_sf"/>
</dbReference>
<evidence type="ECO:0000259" key="8">
    <source>
        <dbReference type="Pfam" id="PF17768"/>
    </source>
</evidence>
<feature type="domain" description="DDH" evidence="6">
    <location>
        <begin position="78"/>
        <end position="210"/>
    </location>
</feature>